<dbReference type="RefSeq" id="WP_282905113.1">
    <property type="nucleotide sequence ID" value="NZ_CP124855.1"/>
</dbReference>
<accession>A0ABY8RFI7</accession>
<keyword evidence="2" id="KW-1185">Reference proteome</keyword>
<reference evidence="1 2" key="1">
    <citation type="submission" date="2023-05" db="EMBL/GenBank/DDBJ databases">
        <title>Genomic insight into Chryseobacterium sp. wdc7 isolated forest soil (Gotjawal).</title>
        <authorList>
            <person name="Park S.-J."/>
        </authorList>
    </citation>
    <scope>NUCLEOTIDE SEQUENCE [LARGE SCALE GENOMIC DNA]</scope>
    <source>
        <strain evidence="2">wdc7</strain>
    </source>
</reference>
<proteinExistence type="predicted"/>
<sequence length="169" mass="19057">MNIEDNNATATLYRKKLGETLKIKREEKGYSISDIIYMSGLSKSTVHKVESGDAKTIDSYINYAVSVEYQFATLADFKIKLIPIRILSPELRERSKLTQKIRQYIIQNNFLANGKTVAQIHDELIRLKQISATQVSSTGISGVMRNLSSDNIVKVGGKDGRKNLYVRVE</sequence>
<dbReference type="Gene3D" id="1.10.260.40">
    <property type="entry name" value="lambda repressor-like DNA-binding domains"/>
    <property type="match status" value="1"/>
</dbReference>
<dbReference type="EMBL" id="CP124855">
    <property type="protein sequence ID" value="WHF51787.1"/>
    <property type="molecule type" value="Genomic_DNA"/>
</dbReference>
<evidence type="ECO:0008006" key="3">
    <source>
        <dbReference type="Google" id="ProtNLM"/>
    </source>
</evidence>
<dbReference type="InterPro" id="IPR010982">
    <property type="entry name" value="Lambda_DNA-bd_dom_sf"/>
</dbReference>
<dbReference type="CDD" id="cd00093">
    <property type="entry name" value="HTH_XRE"/>
    <property type="match status" value="1"/>
</dbReference>
<organism evidence="1 2">
    <name type="scientific">Chryseobacterium gotjawalense</name>
    <dbReference type="NCBI Taxonomy" id="3042315"/>
    <lineage>
        <taxon>Bacteria</taxon>
        <taxon>Pseudomonadati</taxon>
        <taxon>Bacteroidota</taxon>
        <taxon>Flavobacteriia</taxon>
        <taxon>Flavobacteriales</taxon>
        <taxon>Weeksellaceae</taxon>
        <taxon>Chryseobacterium group</taxon>
        <taxon>Chryseobacterium</taxon>
    </lineage>
</organism>
<protein>
    <recommendedName>
        <fullName evidence="3">Helix-turn-helix domain-containing protein</fullName>
    </recommendedName>
</protein>
<gene>
    <name evidence="1" type="ORF">QGN23_00570</name>
</gene>
<dbReference type="InterPro" id="IPR001387">
    <property type="entry name" value="Cro/C1-type_HTH"/>
</dbReference>
<evidence type="ECO:0000313" key="2">
    <source>
        <dbReference type="Proteomes" id="UP001241656"/>
    </source>
</evidence>
<dbReference type="SUPFAM" id="SSF47413">
    <property type="entry name" value="lambda repressor-like DNA-binding domains"/>
    <property type="match status" value="1"/>
</dbReference>
<name>A0ABY8RFI7_9FLAO</name>
<evidence type="ECO:0000313" key="1">
    <source>
        <dbReference type="EMBL" id="WHF51787.1"/>
    </source>
</evidence>
<dbReference type="Proteomes" id="UP001241656">
    <property type="component" value="Chromosome"/>
</dbReference>